<evidence type="ECO:0000313" key="4">
    <source>
        <dbReference type="Proteomes" id="UP001189429"/>
    </source>
</evidence>
<dbReference type="SUPFAM" id="SSF55008">
    <property type="entry name" value="HMA, heavy metal-associated domain"/>
    <property type="match status" value="1"/>
</dbReference>
<proteinExistence type="predicted"/>
<reference evidence="3" key="1">
    <citation type="submission" date="2023-10" db="EMBL/GenBank/DDBJ databases">
        <authorList>
            <person name="Chen Y."/>
            <person name="Shah S."/>
            <person name="Dougan E. K."/>
            <person name="Thang M."/>
            <person name="Chan C."/>
        </authorList>
    </citation>
    <scope>NUCLEOTIDE SEQUENCE [LARGE SCALE GENOMIC DNA]</scope>
</reference>
<dbReference type="Proteomes" id="UP001189429">
    <property type="component" value="Unassembled WGS sequence"/>
</dbReference>
<sequence length="193" mass="20448">AWDLDGGAPCCRLATEPAVSARPTLAGAGAEPVPAASAEGLTTVVRISVRGMSCSSCTATVRRALMGVEGVRNANVSLQDGSSEWSAAEVICRHVHGRLCHFVEHAYGVCQYRLAQLDPPMNAHGCEAGGSRAVALQTCCNAVRVMDVLLRGATGPLKHARQFTAPAIRRMARTWKGSARRQCWLAGLRKPLS</sequence>
<gene>
    <name evidence="3" type="ORF">PCOR1329_LOCUS45365</name>
</gene>
<dbReference type="Pfam" id="PF00403">
    <property type="entry name" value="HMA"/>
    <property type="match status" value="1"/>
</dbReference>
<evidence type="ECO:0000313" key="3">
    <source>
        <dbReference type="EMBL" id="CAK0854162.1"/>
    </source>
</evidence>
<dbReference type="Gene3D" id="3.30.70.100">
    <property type="match status" value="1"/>
</dbReference>
<evidence type="ECO:0000256" key="1">
    <source>
        <dbReference type="ARBA" id="ARBA00022723"/>
    </source>
</evidence>
<feature type="domain" description="HMA" evidence="2">
    <location>
        <begin position="47"/>
        <end position="80"/>
    </location>
</feature>
<protein>
    <recommendedName>
        <fullName evidence="2">HMA domain-containing protein</fullName>
    </recommendedName>
</protein>
<name>A0ABN9U598_9DINO</name>
<comment type="caution">
    <text evidence="3">The sequence shown here is derived from an EMBL/GenBank/DDBJ whole genome shotgun (WGS) entry which is preliminary data.</text>
</comment>
<evidence type="ECO:0000259" key="2">
    <source>
        <dbReference type="Pfam" id="PF00403"/>
    </source>
</evidence>
<dbReference type="InterPro" id="IPR036163">
    <property type="entry name" value="HMA_dom_sf"/>
</dbReference>
<dbReference type="CDD" id="cd00371">
    <property type="entry name" value="HMA"/>
    <property type="match status" value="1"/>
</dbReference>
<keyword evidence="1" id="KW-0479">Metal-binding</keyword>
<organism evidence="3 4">
    <name type="scientific">Prorocentrum cordatum</name>
    <dbReference type="NCBI Taxonomy" id="2364126"/>
    <lineage>
        <taxon>Eukaryota</taxon>
        <taxon>Sar</taxon>
        <taxon>Alveolata</taxon>
        <taxon>Dinophyceae</taxon>
        <taxon>Prorocentrales</taxon>
        <taxon>Prorocentraceae</taxon>
        <taxon>Prorocentrum</taxon>
    </lineage>
</organism>
<dbReference type="EMBL" id="CAUYUJ010015455">
    <property type="protein sequence ID" value="CAK0854162.1"/>
    <property type="molecule type" value="Genomic_DNA"/>
</dbReference>
<keyword evidence="4" id="KW-1185">Reference proteome</keyword>
<dbReference type="PROSITE" id="PS01047">
    <property type="entry name" value="HMA_1"/>
    <property type="match status" value="1"/>
</dbReference>
<accession>A0ABN9U598</accession>
<dbReference type="InterPro" id="IPR017969">
    <property type="entry name" value="Heavy-metal-associated_CS"/>
</dbReference>
<dbReference type="InterPro" id="IPR006121">
    <property type="entry name" value="HMA_dom"/>
</dbReference>
<feature type="non-terminal residue" evidence="3">
    <location>
        <position position="1"/>
    </location>
</feature>